<accession>A0AA48HCB8</accession>
<protein>
    <submittedName>
        <fullName evidence="1">Uncharacterized protein</fullName>
    </submittedName>
</protein>
<dbReference type="Proteomes" id="UP001330184">
    <property type="component" value="Chromosome"/>
</dbReference>
<name>A0AA48HCB8_9FLAO</name>
<proteinExistence type="predicted"/>
<evidence type="ECO:0000313" key="2">
    <source>
        <dbReference type="Proteomes" id="UP001330184"/>
    </source>
</evidence>
<sequence length="69" mass="8028">MPKPHINKLFALVLIVLTILLYKKDEKLEQSLALTTELSQQEISLQQRIEMGLRKNSLIRLQQSPTDIR</sequence>
<dbReference type="EMBL" id="AP027268">
    <property type="protein sequence ID" value="BDW94269.1"/>
    <property type="molecule type" value="Genomic_DNA"/>
</dbReference>
<dbReference type="AlphaFoldDB" id="A0AA48HCB8"/>
<organism evidence="1 2">
    <name type="scientific">Flagellimonas marinaquae</name>
    <dbReference type="NCBI Taxonomy" id="254955"/>
    <lineage>
        <taxon>Bacteria</taxon>
        <taxon>Pseudomonadati</taxon>
        <taxon>Bacteroidota</taxon>
        <taxon>Flavobacteriia</taxon>
        <taxon>Flavobacteriales</taxon>
        <taxon>Flavobacteriaceae</taxon>
        <taxon>Flagellimonas</taxon>
    </lineage>
</organism>
<keyword evidence="2" id="KW-1185">Reference proteome</keyword>
<reference evidence="1 2" key="1">
    <citation type="submission" date="2023-01" db="EMBL/GenBank/DDBJ databases">
        <title>Complete genome sequence of Muricauda aquimarina strain IFOP_LL357.</title>
        <authorList>
            <person name="Gajardo G."/>
            <person name="Ueki S."/>
            <person name="Maruyama F."/>
        </authorList>
    </citation>
    <scope>NUCLEOTIDE SEQUENCE [LARGE SCALE GENOMIC DNA]</scope>
    <source>
        <strain evidence="1 2">IFOP_LL357</strain>
    </source>
</reference>
<gene>
    <name evidence="1" type="ORF">MACH07_31010</name>
</gene>
<evidence type="ECO:0000313" key="1">
    <source>
        <dbReference type="EMBL" id="BDW94269.1"/>
    </source>
</evidence>